<feature type="domain" description="Glycosyl transferase family 1" evidence="1">
    <location>
        <begin position="181"/>
        <end position="346"/>
    </location>
</feature>
<dbReference type="PANTHER" id="PTHR12526">
    <property type="entry name" value="GLYCOSYLTRANSFERASE"/>
    <property type="match status" value="1"/>
</dbReference>
<dbReference type="Gene3D" id="3.40.50.2000">
    <property type="entry name" value="Glycogen Phosphorylase B"/>
    <property type="match status" value="2"/>
</dbReference>
<accession>A0A927CZA8</accession>
<evidence type="ECO:0000313" key="4">
    <source>
        <dbReference type="Proteomes" id="UP000602076"/>
    </source>
</evidence>
<dbReference type="PANTHER" id="PTHR12526:SF638">
    <property type="entry name" value="SPORE COAT PROTEIN SA"/>
    <property type="match status" value="1"/>
</dbReference>
<gene>
    <name evidence="3" type="ORF">IEO70_09105</name>
</gene>
<sequence length="372" mass="42075">MMRILHLNAGAETGGGMFHILQLLEGFEQAEVILGLFERGLMYEKALEKGIQVELFQQSSRTDFMVVNKIISFIDSNNIDIIHTHGPRANFYGYYIKKKRPLCKWVTTLHSNPELDFMGRGLAGKVFTNLHLWSLKKPDHFLAISKKFKEILVDRNISADKITVIYNGIDFNDSQSVHKVAREELGLNAKDFVVIMVARFDPVKGHKEVLQVMKTLTMKNKHIKLLLVGDGQIENEIKNQVATNGLNDCIKFLGFRTDVPSLYNVADIALLASYSESFPLVLLEAAREKIPAITTDVGGVRDLIPSNDYGWVVPVKDNEALGKSIEKAIELKDKNQLSNVGNNIYQRASKLFTVEKFRESVYKAYEKVLNKN</sequence>
<comment type="caution">
    <text evidence="3">The sequence shown here is derived from an EMBL/GenBank/DDBJ whole genome shotgun (WGS) entry which is preliminary data.</text>
</comment>
<evidence type="ECO:0000313" key="3">
    <source>
        <dbReference type="EMBL" id="MBD3108525.1"/>
    </source>
</evidence>
<reference evidence="3" key="1">
    <citation type="submission" date="2020-09" db="EMBL/GenBank/DDBJ databases">
        <title>Bacillus faecalis sp. nov., a moderately halophilic bacterium isolated from cow faeces.</title>
        <authorList>
            <person name="Jiang L."/>
            <person name="Lee J."/>
        </authorList>
    </citation>
    <scope>NUCLEOTIDE SEQUENCE</scope>
    <source>
        <strain evidence="3">AGMB 02131</strain>
    </source>
</reference>
<dbReference type="GO" id="GO:0016757">
    <property type="term" value="F:glycosyltransferase activity"/>
    <property type="evidence" value="ECO:0007669"/>
    <property type="project" value="InterPro"/>
</dbReference>
<proteinExistence type="predicted"/>
<dbReference type="CDD" id="cd03801">
    <property type="entry name" value="GT4_PimA-like"/>
    <property type="match status" value="1"/>
</dbReference>
<keyword evidence="4" id="KW-1185">Reference proteome</keyword>
<dbReference type="AlphaFoldDB" id="A0A927CZA8"/>
<dbReference type="EMBL" id="JACXSI010000019">
    <property type="protein sequence ID" value="MBD3108525.1"/>
    <property type="molecule type" value="Genomic_DNA"/>
</dbReference>
<dbReference type="InterPro" id="IPR028098">
    <property type="entry name" value="Glyco_trans_4-like_N"/>
</dbReference>
<evidence type="ECO:0000259" key="1">
    <source>
        <dbReference type="Pfam" id="PF00534"/>
    </source>
</evidence>
<dbReference type="Proteomes" id="UP000602076">
    <property type="component" value="Unassembled WGS sequence"/>
</dbReference>
<feature type="domain" description="Glycosyltransferase subfamily 4-like N-terminal" evidence="2">
    <location>
        <begin position="14"/>
        <end position="171"/>
    </location>
</feature>
<protein>
    <submittedName>
        <fullName evidence="3">Glycosyltransferase family 4 protein</fullName>
    </submittedName>
</protein>
<organism evidence="3 4">
    <name type="scientific">Peribacillus faecalis</name>
    <dbReference type="NCBI Taxonomy" id="2772559"/>
    <lineage>
        <taxon>Bacteria</taxon>
        <taxon>Bacillati</taxon>
        <taxon>Bacillota</taxon>
        <taxon>Bacilli</taxon>
        <taxon>Bacillales</taxon>
        <taxon>Bacillaceae</taxon>
        <taxon>Peribacillus</taxon>
    </lineage>
</organism>
<evidence type="ECO:0000259" key="2">
    <source>
        <dbReference type="Pfam" id="PF13439"/>
    </source>
</evidence>
<dbReference type="Pfam" id="PF13439">
    <property type="entry name" value="Glyco_transf_4"/>
    <property type="match status" value="1"/>
</dbReference>
<name>A0A927CZA8_9BACI</name>
<dbReference type="Pfam" id="PF00534">
    <property type="entry name" value="Glycos_transf_1"/>
    <property type="match status" value="1"/>
</dbReference>
<dbReference type="SUPFAM" id="SSF53756">
    <property type="entry name" value="UDP-Glycosyltransferase/glycogen phosphorylase"/>
    <property type="match status" value="1"/>
</dbReference>
<dbReference type="RefSeq" id="WP_190998067.1">
    <property type="nucleotide sequence ID" value="NZ_JACXSI010000019.1"/>
</dbReference>
<dbReference type="InterPro" id="IPR001296">
    <property type="entry name" value="Glyco_trans_1"/>
</dbReference>